<dbReference type="SUPFAM" id="SSF53335">
    <property type="entry name" value="S-adenosyl-L-methionine-dependent methyltransferases"/>
    <property type="match status" value="1"/>
</dbReference>
<dbReference type="Proteomes" id="UP000469558">
    <property type="component" value="Unassembled WGS sequence"/>
</dbReference>
<gene>
    <name evidence="1" type="ORF">LSUE1_G007042</name>
</gene>
<proteinExistence type="predicted"/>
<organism evidence="1 2">
    <name type="scientific">Lachnellula suecica</name>
    <dbReference type="NCBI Taxonomy" id="602035"/>
    <lineage>
        <taxon>Eukaryota</taxon>
        <taxon>Fungi</taxon>
        <taxon>Dikarya</taxon>
        <taxon>Ascomycota</taxon>
        <taxon>Pezizomycotina</taxon>
        <taxon>Leotiomycetes</taxon>
        <taxon>Helotiales</taxon>
        <taxon>Lachnaceae</taxon>
        <taxon>Lachnellula</taxon>
    </lineage>
</organism>
<dbReference type="EMBL" id="QGMK01001649">
    <property type="protein sequence ID" value="TVY65667.1"/>
    <property type="molecule type" value="Genomic_DNA"/>
</dbReference>
<dbReference type="Gene3D" id="3.40.50.150">
    <property type="entry name" value="Vaccinia Virus protein VP39"/>
    <property type="match status" value="1"/>
</dbReference>
<dbReference type="AlphaFoldDB" id="A0A8T9BVX8"/>
<comment type="caution">
    <text evidence="1">The sequence shown here is derived from an EMBL/GenBank/DDBJ whole genome shotgun (WGS) entry which is preliminary data.</text>
</comment>
<dbReference type="CDD" id="cd02440">
    <property type="entry name" value="AdoMet_MTases"/>
    <property type="match status" value="1"/>
</dbReference>
<dbReference type="Pfam" id="PF13489">
    <property type="entry name" value="Methyltransf_23"/>
    <property type="match status" value="1"/>
</dbReference>
<keyword evidence="2" id="KW-1185">Reference proteome</keyword>
<evidence type="ECO:0000313" key="2">
    <source>
        <dbReference type="Proteomes" id="UP000469558"/>
    </source>
</evidence>
<protein>
    <recommendedName>
        <fullName evidence="3">Methyltransferase domain-containing protein</fullName>
    </recommendedName>
</protein>
<dbReference type="PANTHER" id="PTHR43861">
    <property type="entry name" value="TRANS-ACONITATE 2-METHYLTRANSFERASE-RELATED"/>
    <property type="match status" value="1"/>
</dbReference>
<sequence>MLSIPSSLYVDLGNFRYVKTRLLAGLETFDAFNVEYEHAYEDNVFKKACISKAISLLPSGSRILDVGCGTGIPVSDMLSKAGLNVVGFDISPKMIQLARSSGQFAAVFIILCHLQLSYADFHAAAFKFASLLQPGGLFALGQILSDKYVKGSSELDETRTYVEDYDAPFMEEMLPTFMLSVEGQKRFLRSMGLKIVWEGVDMFQPRNEKCVPEEQQYIIARRPDERNLERPKPLPKALE</sequence>
<evidence type="ECO:0000313" key="1">
    <source>
        <dbReference type="EMBL" id="TVY65667.1"/>
    </source>
</evidence>
<evidence type="ECO:0008006" key="3">
    <source>
        <dbReference type="Google" id="ProtNLM"/>
    </source>
</evidence>
<dbReference type="OrthoDB" id="540004at2759"/>
<accession>A0A8T9BVX8</accession>
<name>A0A8T9BVX8_9HELO</name>
<dbReference type="InterPro" id="IPR029063">
    <property type="entry name" value="SAM-dependent_MTases_sf"/>
</dbReference>
<reference evidence="1 2" key="1">
    <citation type="submission" date="2018-05" db="EMBL/GenBank/DDBJ databases">
        <title>Genome sequencing and assembly of the regulated plant pathogen Lachnellula willkommii and related sister species for the development of diagnostic species identification markers.</title>
        <authorList>
            <person name="Giroux E."/>
            <person name="Bilodeau G."/>
        </authorList>
    </citation>
    <scope>NUCLEOTIDE SEQUENCE [LARGE SCALE GENOMIC DNA]</scope>
    <source>
        <strain evidence="1 2">CBS 268.59</strain>
    </source>
</reference>